<gene>
    <name evidence="1" type="ORF">G195_001888</name>
</gene>
<dbReference type="InterPro" id="IPR018989">
    <property type="entry name" value="DUF2001"/>
</dbReference>
<proteinExistence type="predicted"/>
<comment type="caution">
    <text evidence="1">The sequence shown here is derived from an EMBL/GenBank/DDBJ whole genome shotgun (WGS) entry which is preliminary data.</text>
</comment>
<dbReference type="SUPFAM" id="SSF69279">
    <property type="entry name" value="Phage tail proteins"/>
    <property type="match status" value="1"/>
</dbReference>
<dbReference type="EMBL" id="AOFI03000030">
    <property type="protein sequence ID" value="KAF4323878.1"/>
    <property type="molecule type" value="Genomic_DNA"/>
</dbReference>
<dbReference type="InterPro" id="IPR038559">
    <property type="entry name" value="XkdN-like_sf"/>
</dbReference>
<name>A0A8J4SQB6_9STRA</name>
<reference evidence="1" key="2">
    <citation type="submission" date="2020-02" db="EMBL/GenBank/DDBJ databases">
        <authorList>
            <person name="Studholme D.J."/>
        </authorList>
    </citation>
    <scope>NUCLEOTIDE SEQUENCE</scope>
    <source>
        <strain evidence="1">00238/432</strain>
    </source>
</reference>
<dbReference type="Gene3D" id="3.30.2220.30">
    <property type="match status" value="1"/>
</dbReference>
<dbReference type="Pfam" id="PF08890">
    <property type="entry name" value="Phage_TAC_5"/>
    <property type="match status" value="1"/>
</dbReference>
<evidence type="ECO:0000313" key="1">
    <source>
        <dbReference type="EMBL" id="KAF4323878.1"/>
    </source>
</evidence>
<dbReference type="Pfam" id="PF09393">
    <property type="entry name" value="DUF2001"/>
    <property type="match status" value="1"/>
</dbReference>
<protein>
    <submittedName>
        <fullName evidence="1">Uncharacterized protein</fullName>
    </submittedName>
</protein>
<evidence type="ECO:0000313" key="2">
    <source>
        <dbReference type="Proteomes" id="UP000702964"/>
    </source>
</evidence>
<organism evidence="1 2">
    <name type="scientific">Phytophthora kernoviae 00238/432</name>
    <dbReference type="NCBI Taxonomy" id="1284355"/>
    <lineage>
        <taxon>Eukaryota</taxon>
        <taxon>Sar</taxon>
        <taxon>Stramenopiles</taxon>
        <taxon>Oomycota</taxon>
        <taxon>Peronosporomycetes</taxon>
        <taxon>Peronosporales</taxon>
        <taxon>Peronosporaceae</taxon>
        <taxon>Phytophthora</taxon>
    </lineage>
</organism>
<dbReference type="InterPro" id="IPR038628">
    <property type="entry name" value="XkdM-like_sf"/>
</dbReference>
<sequence>MLDASRVILGTHGQLHIDGVWQTNINKLEASVEIEKRELNLVGNDWKVHKNGAKKGTGTMTGYKVTSDMIQRGFTKFQIISKVDDPESYGHESVLLKGCMVDKIQLANWTAGEEVPEETGFTFEGRLHPMSMNENMSEEQILDQLFEAAERLPEENVRIQRLDLLLTLRGLTSSKVDQIRERCTIRKTVKGRTEEKVDTETFNALLISEATVKMNVRGLELSGWGDNRITGRMKLSGGEQAVRRMLLAGELDAVGDKVLELSGFGVEIEDLKN</sequence>
<accession>A0A8J4SQB6</accession>
<dbReference type="AlphaFoldDB" id="A0A8J4SQB6"/>
<dbReference type="InterPro" id="IPR014986">
    <property type="entry name" value="XkdN-like"/>
</dbReference>
<dbReference type="Gene3D" id="2.30.110.40">
    <property type="entry name" value="Phage tail tube protein"/>
    <property type="match status" value="1"/>
</dbReference>
<dbReference type="Proteomes" id="UP000702964">
    <property type="component" value="Unassembled WGS sequence"/>
</dbReference>
<reference evidence="1" key="1">
    <citation type="journal article" date="2015" name="Genom Data">
        <title>Draft genome sequences of Phytophthora kernoviae and Phytophthora ramorum lineage EU2 from Scotland.</title>
        <authorList>
            <person name="Sambles C."/>
            <person name="Schlenzig A."/>
            <person name="O'Neill P."/>
            <person name="Grant M."/>
            <person name="Studholme D.J."/>
        </authorList>
    </citation>
    <scope>NUCLEOTIDE SEQUENCE</scope>
    <source>
        <strain evidence="1">00238/432</strain>
    </source>
</reference>